<proteinExistence type="predicted"/>
<evidence type="ECO:0000313" key="1">
    <source>
        <dbReference type="EMBL" id="SOB51446.1"/>
    </source>
</evidence>
<evidence type="ECO:0000313" key="2">
    <source>
        <dbReference type="Proteomes" id="UP000219564"/>
    </source>
</evidence>
<organism evidence="1 2">
    <name type="scientific">Pseudomonas lundensis</name>
    <dbReference type="NCBI Taxonomy" id="86185"/>
    <lineage>
        <taxon>Bacteria</taxon>
        <taxon>Pseudomonadati</taxon>
        <taxon>Pseudomonadota</taxon>
        <taxon>Gammaproteobacteria</taxon>
        <taxon>Pseudomonadales</taxon>
        <taxon>Pseudomonadaceae</taxon>
        <taxon>Pseudomonas</taxon>
    </lineage>
</organism>
<sequence>MPKASCRRGGNSSEARLFLKILFKNVYITEIRFTACPVSAARPCRLIGAVKWTFTGAADRPAAPASTLSYAVYTPTASPVHRAGQVRQMARARRELLLDSQANQAHLRAVVVFSCIVWSPYVVYP</sequence>
<gene>
    <name evidence="1" type="ORF">PLUA15_20188</name>
</gene>
<dbReference type="Proteomes" id="UP000219564">
    <property type="component" value="Unassembled WGS sequence"/>
</dbReference>
<dbReference type="EMBL" id="OBKZ01000012">
    <property type="protein sequence ID" value="SOB51446.1"/>
    <property type="molecule type" value="Genomic_DNA"/>
</dbReference>
<accession>A0AAX2H5U8</accession>
<dbReference type="AlphaFoldDB" id="A0AAX2H5U8"/>
<protein>
    <submittedName>
        <fullName evidence="1">Uncharacterized protein</fullName>
    </submittedName>
</protein>
<reference evidence="1 2" key="1">
    <citation type="submission" date="2017-08" db="EMBL/GenBank/DDBJ databases">
        <authorList>
            <person name="Chaillou S."/>
        </authorList>
    </citation>
    <scope>NUCLEOTIDE SEQUENCE [LARGE SCALE GENOMIC DNA]</scope>
    <source>
        <strain evidence="1 2">MFPA15A1205</strain>
    </source>
</reference>
<comment type="caution">
    <text evidence="1">The sequence shown here is derived from an EMBL/GenBank/DDBJ whole genome shotgun (WGS) entry which is preliminary data.</text>
</comment>
<name>A0AAX2H5U8_9PSED</name>